<comment type="caution">
    <text evidence="2">Lacks conserved residue(s) required for the propagation of feature annotation.</text>
</comment>
<reference evidence="6" key="1">
    <citation type="submission" date="2022-01" db="UniProtKB">
        <authorList>
            <consortium name="EnsemblMetazoa"/>
        </authorList>
    </citation>
    <scope>IDENTIFICATION</scope>
</reference>
<dbReference type="GO" id="GO:0006228">
    <property type="term" value="P:UTP biosynthetic process"/>
    <property type="evidence" value="ECO:0007669"/>
    <property type="project" value="InterPro"/>
</dbReference>
<feature type="domain" description="Nucleoside diphosphate kinase-like" evidence="5">
    <location>
        <begin position="68"/>
        <end position="208"/>
    </location>
</feature>
<dbReference type="InterPro" id="IPR001564">
    <property type="entry name" value="Nucleoside_diP_kinase"/>
</dbReference>
<name>A0A8I6SA42_CIMLE</name>
<dbReference type="InterPro" id="IPR007858">
    <property type="entry name" value="Dpy-30_motif"/>
</dbReference>
<dbReference type="GO" id="GO:0006183">
    <property type="term" value="P:GTP biosynthetic process"/>
    <property type="evidence" value="ECO:0007669"/>
    <property type="project" value="InterPro"/>
</dbReference>
<evidence type="ECO:0000313" key="6">
    <source>
        <dbReference type="EnsemblMetazoa" id="XP_014262290.1"/>
    </source>
</evidence>
<dbReference type="GO" id="GO:0004550">
    <property type="term" value="F:nucleoside diphosphate kinase activity"/>
    <property type="evidence" value="ECO:0007669"/>
    <property type="project" value="InterPro"/>
</dbReference>
<evidence type="ECO:0000256" key="4">
    <source>
        <dbReference type="SAM" id="MobiDB-lite"/>
    </source>
</evidence>
<comment type="similarity">
    <text evidence="1 2 3">Belongs to the NDK family.</text>
</comment>
<feature type="compositionally biased region" description="Acidic residues" evidence="4">
    <location>
        <begin position="1"/>
        <end position="11"/>
    </location>
</feature>
<evidence type="ECO:0000256" key="1">
    <source>
        <dbReference type="ARBA" id="ARBA00008142"/>
    </source>
</evidence>
<dbReference type="CDD" id="cd22970">
    <property type="entry name" value="DD_NDKH5-like"/>
    <property type="match status" value="1"/>
</dbReference>
<dbReference type="OrthoDB" id="1729737at2759"/>
<dbReference type="OMA" id="PQIPVLW"/>
<evidence type="ECO:0000256" key="2">
    <source>
        <dbReference type="PROSITE-ProRule" id="PRU00706"/>
    </source>
</evidence>
<accession>A0A8I6SA42</accession>
<dbReference type="Gene3D" id="3.30.70.141">
    <property type="entry name" value="Nucleoside diphosphate kinase-like domain"/>
    <property type="match status" value="1"/>
</dbReference>
<dbReference type="SUPFAM" id="SSF54919">
    <property type="entry name" value="Nucleoside diphosphate kinase, NDK"/>
    <property type="match status" value="1"/>
</dbReference>
<keyword evidence="7" id="KW-1185">Reference proteome</keyword>
<dbReference type="PANTHER" id="PTHR46161:SF1">
    <property type="entry name" value="NUCLEOSIDE DIPHOSPHATE KINASE HOMOLOG 5"/>
    <property type="match status" value="1"/>
</dbReference>
<dbReference type="GO" id="GO:0005929">
    <property type="term" value="C:cilium"/>
    <property type="evidence" value="ECO:0007669"/>
    <property type="project" value="TreeGrafter"/>
</dbReference>
<dbReference type="Pfam" id="PF00334">
    <property type="entry name" value="NDK"/>
    <property type="match status" value="1"/>
</dbReference>
<organism evidence="6 7">
    <name type="scientific">Cimex lectularius</name>
    <name type="common">Bed bug</name>
    <name type="synonym">Acanthia lectularia</name>
    <dbReference type="NCBI Taxonomy" id="79782"/>
    <lineage>
        <taxon>Eukaryota</taxon>
        <taxon>Metazoa</taxon>
        <taxon>Ecdysozoa</taxon>
        <taxon>Arthropoda</taxon>
        <taxon>Hexapoda</taxon>
        <taxon>Insecta</taxon>
        <taxon>Pterygota</taxon>
        <taxon>Neoptera</taxon>
        <taxon>Paraneoptera</taxon>
        <taxon>Hemiptera</taxon>
        <taxon>Heteroptera</taxon>
        <taxon>Panheteroptera</taxon>
        <taxon>Cimicomorpha</taxon>
        <taxon>Cimicidae</taxon>
        <taxon>Cimex</taxon>
    </lineage>
</organism>
<dbReference type="InterPro" id="IPR034907">
    <property type="entry name" value="NDK-like_dom"/>
</dbReference>
<evidence type="ECO:0000313" key="7">
    <source>
        <dbReference type="Proteomes" id="UP000494040"/>
    </source>
</evidence>
<protein>
    <recommendedName>
        <fullName evidence="5">Nucleoside diphosphate kinase-like domain-containing protein</fullName>
    </recommendedName>
</protein>
<dbReference type="PROSITE" id="PS51374">
    <property type="entry name" value="NDPK_LIKE"/>
    <property type="match status" value="1"/>
</dbReference>
<dbReference type="GO" id="GO:0006241">
    <property type="term" value="P:CTP biosynthetic process"/>
    <property type="evidence" value="ECO:0007669"/>
    <property type="project" value="InterPro"/>
</dbReference>
<dbReference type="PRINTS" id="PR01243">
    <property type="entry name" value="NUCDPKINASE"/>
</dbReference>
<sequence>METMEEMEEAPPNESSAKEEEKPSIYLHHYGVADVPSNEGFDVDPVAFEECHCEYVKPECIHPVEFIEEHTLAIIKPSAQPKAAEIIRRIEQEGFTVLAKRKFHLFPEQATHFYKRYYGKVWFPKVMLKLSSGPMTIMILAKENAVNDFKKLTGPRKVSVARKFAPHCLRSMYGLRGDEATNGIHASESVEDARKEILYFFQNAVPEPLRNIEENMTIVFDKYYSFLLDGLTEICKVRPYNPSIWFVNWLTSRDPERPLIAMPPLPSASDIEEQRLEAYKKMQIY</sequence>
<dbReference type="Pfam" id="PF05186">
    <property type="entry name" value="Dpy-30"/>
    <property type="match status" value="1"/>
</dbReference>
<dbReference type="GO" id="GO:0003341">
    <property type="term" value="P:cilium movement"/>
    <property type="evidence" value="ECO:0007669"/>
    <property type="project" value="TreeGrafter"/>
</dbReference>
<proteinExistence type="inferred from homology"/>
<feature type="region of interest" description="Disordered" evidence="4">
    <location>
        <begin position="1"/>
        <end position="21"/>
    </location>
</feature>
<dbReference type="KEGG" id="clec:106674202"/>
<evidence type="ECO:0000259" key="5">
    <source>
        <dbReference type="SMART" id="SM00562"/>
    </source>
</evidence>
<dbReference type="GeneID" id="106674202"/>
<dbReference type="PANTHER" id="PTHR46161">
    <property type="entry name" value="NUCLEOSIDE DIPHOSPHATE KINASE"/>
    <property type="match status" value="1"/>
</dbReference>
<dbReference type="SMART" id="SM00562">
    <property type="entry name" value="NDK"/>
    <property type="match status" value="1"/>
</dbReference>
<dbReference type="EnsemblMetazoa" id="XM_014406804.2">
    <property type="protein sequence ID" value="XP_014262290.1"/>
    <property type="gene ID" value="LOC106674202"/>
</dbReference>
<dbReference type="RefSeq" id="XP_014262290.1">
    <property type="nucleotide sequence ID" value="XM_014406804.2"/>
</dbReference>
<dbReference type="AlphaFoldDB" id="A0A8I6SA42"/>
<dbReference type="Proteomes" id="UP000494040">
    <property type="component" value="Unassembled WGS sequence"/>
</dbReference>
<dbReference type="GO" id="GO:1902176">
    <property type="term" value="P:negative regulation of oxidative stress-induced intrinsic apoptotic signaling pathway"/>
    <property type="evidence" value="ECO:0007669"/>
    <property type="project" value="TreeGrafter"/>
</dbReference>
<dbReference type="InterPro" id="IPR036850">
    <property type="entry name" value="NDK-like_dom_sf"/>
</dbReference>
<evidence type="ECO:0000256" key="3">
    <source>
        <dbReference type="RuleBase" id="RU004011"/>
    </source>
</evidence>